<dbReference type="RefSeq" id="WP_182206616.1">
    <property type="nucleotide sequence ID" value="NZ_JACGLT010000017.1"/>
</dbReference>
<comment type="caution">
    <text evidence="6">The sequence shown here is derived from an EMBL/GenBank/DDBJ whole genome shotgun (WGS) entry which is preliminary data.</text>
</comment>
<comment type="similarity">
    <text evidence="3">Belongs to the cyclophilin-type PPIase family.</text>
</comment>
<protein>
    <recommendedName>
        <fullName evidence="3">Peptidyl-prolyl cis-trans isomerase</fullName>
        <shortName evidence="3">PPIase</shortName>
        <ecNumber evidence="3">5.2.1.8</ecNumber>
    </recommendedName>
</protein>
<dbReference type="InterPro" id="IPR044666">
    <property type="entry name" value="Cyclophilin_A-like"/>
</dbReference>
<evidence type="ECO:0000256" key="4">
    <source>
        <dbReference type="SAM" id="MobiDB-lite"/>
    </source>
</evidence>
<keyword evidence="2 3" id="KW-0413">Isomerase</keyword>
<dbReference type="PRINTS" id="PR00153">
    <property type="entry name" value="CSAPPISMRASE"/>
</dbReference>
<dbReference type="InterPro" id="IPR029000">
    <property type="entry name" value="Cyclophilin-like_dom_sf"/>
</dbReference>
<dbReference type="EC" id="5.2.1.8" evidence="3"/>
<keyword evidence="7" id="KW-1185">Reference proteome</keyword>
<evidence type="ECO:0000259" key="5">
    <source>
        <dbReference type="PROSITE" id="PS50072"/>
    </source>
</evidence>
<dbReference type="Proteomes" id="UP000541857">
    <property type="component" value="Unassembled WGS sequence"/>
</dbReference>
<keyword evidence="1 3" id="KW-0697">Rotamase</keyword>
<dbReference type="CDD" id="cd00317">
    <property type="entry name" value="cyclophilin"/>
    <property type="match status" value="1"/>
</dbReference>
<proteinExistence type="inferred from homology"/>
<dbReference type="GO" id="GO:0003755">
    <property type="term" value="F:peptidyl-prolyl cis-trans isomerase activity"/>
    <property type="evidence" value="ECO:0007669"/>
    <property type="project" value="UniProtKB-UniRule"/>
</dbReference>
<accession>A0A7W2M891</accession>
<sequence>MRILMFIGVFFILVNCEDKQSRQKNSHSNLDSLSSKDIPTPKKPPAKKKREFPKLTDENAMEFFLQYEKENKENKVRITTAFGTIDILLFDETKFHRANFIFLTKQNYFDNTQFYRIVNNFVIQGGNSDNVAIAEKRRKIGQYLLPTDTNRGYLHDRGVVSMPSSDIENPYKMASPYQFFIVQQQGGAHHLDGDYTVFGRVIDGMDVVDTIAAQETDGSEWPLRNIYIEKVEIIN</sequence>
<reference evidence="6 7" key="1">
    <citation type="submission" date="2020-07" db="EMBL/GenBank/DDBJ databases">
        <title>Bacterium isolated from marine sediment.</title>
        <authorList>
            <person name="Shang D."/>
        </authorList>
    </citation>
    <scope>NUCLEOTIDE SEQUENCE [LARGE SCALE GENOMIC DNA]</scope>
    <source>
        <strain evidence="6 7">F6074</strain>
    </source>
</reference>
<dbReference type="Pfam" id="PF00160">
    <property type="entry name" value="Pro_isomerase"/>
    <property type="match status" value="1"/>
</dbReference>
<dbReference type="Gene3D" id="2.40.100.10">
    <property type="entry name" value="Cyclophilin-like"/>
    <property type="match status" value="1"/>
</dbReference>
<feature type="domain" description="PPIase cyclophilin-type" evidence="5">
    <location>
        <begin position="83"/>
        <end position="233"/>
    </location>
</feature>
<organism evidence="6 7">
    <name type="scientific">Gelidibacter maritimus</name>
    <dbReference type="NCBI Taxonomy" id="2761487"/>
    <lineage>
        <taxon>Bacteria</taxon>
        <taxon>Pseudomonadati</taxon>
        <taxon>Bacteroidota</taxon>
        <taxon>Flavobacteriia</taxon>
        <taxon>Flavobacteriales</taxon>
        <taxon>Flavobacteriaceae</taxon>
        <taxon>Gelidibacter</taxon>
    </lineage>
</organism>
<evidence type="ECO:0000256" key="3">
    <source>
        <dbReference type="RuleBase" id="RU363019"/>
    </source>
</evidence>
<evidence type="ECO:0000256" key="2">
    <source>
        <dbReference type="ARBA" id="ARBA00023235"/>
    </source>
</evidence>
<feature type="compositionally biased region" description="Polar residues" evidence="4">
    <location>
        <begin position="26"/>
        <end position="35"/>
    </location>
</feature>
<evidence type="ECO:0000256" key="1">
    <source>
        <dbReference type="ARBA" id="ARBA00023110"/>
    </source>
</evidence>
<gene>
    <name evidence="6" type="ORF">H3Z82_16560</name>
</gene>
<dbReference type="PANTHER" id="PTHR45625:SF4">
    <property type="entry name" value="PEPTIDYLPROLYL ISOMERASE DOMAIN AND WD REPEAT-CONTAINING PROTEIN 1"/>
    <property type="match status" value="1"/>
</dbReference>
<dbReference type="InterPro" id="IPR002130">
    <property type="entry name" value="Cyclophilin-type_PPIase_dom"/>
</dbReference>
<comment type="function">
    <text evidence="3">PPIases accelerate the folding of proteins. It catalyzes the cis-trans isomerization of proline imidic peptide bonds in oligopeptides.</text>
</comment>
<dbReference type="SUPFAM" id="SSF50891">
    <property type="entry name" value="Cyclophilin-like"/>
    <property type="match status" value="1"/>
</dbReference>
<dbReference type="PROSITE" id="PS50072">
    <property type="entry name" value="CSA_PPIASE_2"/>
    <property type="match status" value="1"/>
</dbReference>
<comment type="catalytic activity">
    <reaction evidence="3">
        <text>[protein]-peptidylproline (omega=180) = [protein]-peptidylproline (omega=0)</text>
        <dbReference type="Rhea" id="RHEA:16237"/>
        <dbReference type="Rhea" id="RHEA-COMP:10747"/>
        <dbReference type="Rhea" id="RHEA-COMP:10748"/>
        <dbReference type="ChEBI" id="CHEBI:83833"/>
        <dbReference type="ChEBI" id="CHEBI:83834"/>
        <dbReference type="EC" id="5.2.1.8"/>
    </reaction>
</comment>
<feature type="region of interest" description="Disordered" evidence="4">
    <location>
        <begin position="23"/>
        <end position="52"/>
    </location>
</feature>
<dbReference type="PANTHER" id="PTHR45625">
    <property type="entry name" value="PEPTIDYL-PROLYL CIS-TRANS ISOMERASE-RELATED"/>
    <property type="match status" value="1"/>
</dbReference>
<dbReference type="EMBL" id="JACGLT010000017">
    <property type="protein sequence ID" value="MBA6154341.1"/>
    <property type="molecule type" value="Genomic_DNA"/>
</dbReference>
<evidence type="ECO:0000313" key="6">
    <source>
        <dbReference type="EMBL" id="MBA6154341.1"/>
    </source>
</evidence>
<evidence type="ECO:0000313" key="7">
    <source>
        <dbReference type="Proteomes" id="UP000541857"/>
    </source>
</evidence>
<name>A0A7W2M891_9FLAO</name>
<dbReference type="AlphaFoldDB" id="A0A7W2M891"/>